<dbReference type="Proteomes" id="UP000636709">
    <property type="component" value="Unassembled WGS sequence"/>
</dbReference>
<organism evidence="1 2">
    <name type="scientific">Digitaria exilis</name>
    <dbReference type="NCBI Taxonomy" id="1010633"/>
    <lineage>
        <taxon>Eukaryota</taxon>
        <taxon>Viridiplantae</taxon>
        <taxon>Streptophyta</taxon>
        <taxon>Embryophyta</taxon>
        <taxon>Tracheophyta</taxon>
        <taxon>Spermatophyta</taxon>
        <taxon>Magnoliopsida</taxon>
        <taxon>Liliopsida</taxon>
        <taxon>Poales</taxon>
        <taxon>Poaceae</taxon>
        <taxon>PACMAD clade</taxon>
        <taxon>Panicoideae</taxon>
        <taxon>Panicodae</taxon>
        <taxon>Paniceae</taxon>
        <taxon>Anthephorinae</taxon>
        <taxon>Digitaria</taxon>
    </lineage>
</organism>
<comment type="caution">
    <text evidence="1">The sequence shown here is derived from an EMBL/GenBank/DDBJ whole genome shotgun (WGS) entry which is preliminary data.</text>
</comment>
<keyword evidence="2" id="KW-1185">Reference proteome</keyword>
<protein>
    <submittedName>
        <fullName evidence="1">Uncharacterized protein</fullName>
    </submittedName>
</protein>
<accession>A0A835A4F6</accession>
<reference evidence="1" key="1">
    <citation type="submission" date="2020-07" db="EMBL/GenBank/DDBJ databases">
        <title>Genome sequence and genetic diversity analysis of an under-domesticated orphan crop, white fonio (Digitaria exilis).</title>
        <authorList>
            <person name="Bennetzen J.L."/>
            <person name="Chen S."/>
            <person name="Ma X."/>
            <person name="Wang X."/>
            <person name="Yssel A.E.J."/>
            <person name="Chaluvadi S.R."/>
            <person name="Johnson M."/>
            <person name="Gangashetty P."/>
            <person name="Hamidou F."/>
            <person name="Sanogo M.D."/>
            <person name="Zwaenepoel A."/>
            <person name="Wallace J."/>
            <person name="Van De Peer Y."/>
            <person name="Van Deynze A."/>
        </authorList>
    </citation>
    <scope>NUCLEOTIDE SEQUENCE</scope>
    <source>
        <tissue evidence="1">Leaves</tissue>
    </source>
</reference>
<gene>
    <name evidence="1" type="ORF">HU200_063093</name>
</gene>
<name>A0A835A4F6_9POAL</name>
<evidence type="ECO:0000313" key="1">
    <source>
        <dbReference type="EMBL" id="KAF8651895.1"/>
    </source>
</evidence>
<sequence>MEAPREEVVAAGTPPLPSAQVVSKVLSGYPAHLQTKRAYTGPTCHNCLLHSTPLLSVHLNQIGFCGLDPASMALDWSALARSARDTRVPKTKLVCMLGPASYTMPMLSRSCSAPPPGQ</sequence>
<dbReference type="EMBL" id="JACEFO010002672">
    <property type="protein sequence ID" value="KAF8651895.1"/>
    <property type="molecule type" value="Genomic_DNA"/>
</dbReference>
<dbReference type="AlphaFoldDB" id="A0A835A4F6"/>
<proteinExistence type="predicted"/>
<evidence type="ECO:0000313" key="2">
    <source>
        <dbReference type="Proteomes" id="UP000636709"/>
    </source>
</evidence>